<evidence type="ECO:0000256" key="3">
    <source>
        <dbReference type="ARBA" id="ARBA00061308"/>
    </source>
</evidence>
<dbReference type="OrthoDB" id="10057956at2759"/>
<reference evidence="5" key="1">
    <citation type="submission" date="2025-08" db="UniProtKB">
        <authorList>
            <consortium name="RefSeq"/>
        </authorList>
    </citation>
    <scope>IDENTIFICATION</scope>
    <source>
        <tissue evidence="5">Spleen</tissue>
    </source>
</reference>
<accession>A0A9B0WM33</accession>
<dbReference type="GO" id="GO:0005737">
    <property type="term" value="C:cytoplasm"/>
    <property type="evidence" value="ECO:0007669"/>
    <property type="project" value="UniProtKB-SubCell"/>
</dbReference>
<dbReference type="Gene3D" id="1.25.10.10">
    <property type="entry name" value="Leucine-rich Repeat Variant"/>
    <property type="match status" value="1"/>
</dbReference>
<evidence type="ECO:0000256" key="1">
    <source>
        <dbReference type="ARBA" id="ARBA00004496"/>
    </source>
</evidence>
<evidence type="ECO:0000313" key="5">
    <source>
        <dbReference type="RefSeq" id="XP_006859847.1"/>
    </source>
</evidence>
<dbReference type="PANTHER" id="PTHR21331:SF2">
    <property type="entry name" value="BRCA1-ASSOCIATED ATM ACTIVATOR 1"/>
    <property type="match status" value="1"/>
</dbReference>
<dbReference type="GeneID" id="102821120"/>
<dbReference type="GO" id="GO:0008283">
    <property type="term" value="P:cell population proliferation"/>
    <property type="evidence" value="ECO:0007669"/>
    <property type="project" value="InterPro"/>
</dbReference>
<dbReference type="InterPro" id="IPR011989">
    <property type="entry name" value="ARM-like"/>
</dbReference>
<dbReference type="PANTHER" id="PTHR21331">
    <property type="entry name" value="BRCA1-ASSOCIATED ATM ACTIVATOR 1"/>
    <property type="match status" value="1"/>
</dbReference>
<dbReference type="AlphaFoldDB" id="A0A9B0WM33"/>
<dbReference type="Proteomes" id="UP000504623">
    <property type="component" value="Unplaced"/>
</dbReference>
<evidence type="ECO:0000256" key="2">
    <source>
        <dbReference type="ARBA" id="ARBA00022490"/>
    </source>
</evidence>
<comment type="similarity">
    <text evidence="3">Belongs to the BRAT1 family.</text>
</comment>
<name>A0A9B0WM33_CHRAS</name>
<keyword evidence="2" id="KW-0963">Cytoplasm</keyword>
<dbReference type="SUPFAM" id="SSF48371">
    <property type="entry name" value="ARM repeat"/>
    <property type="match status" value="1"/>
</dbReference>
<keyword evidence="4" id="KW-1185">Reference proteome</keyword>
<dbReference type="InterPro" id="IPR016024">
    <property type="entry name" value="ARM-type_fold"/>
</dbReference>
<dbReference type="RefSeq" id="XP_006859847.1">
    <property type="nucleotide sequence ID" value="XM_006859785.1"/>
</dbReference>
<dbReference type="CTD" id="221927"/>
<dbReference type="GO" id="GO:0006974">
    <property type="term" value="P:DNA damage response"/>
    <property type="evidence" value="ECO:0007669"/>
    <property type="project" value="InterPro"/>
</dbReference>
<dbReference type="GO" id="GO:0005634">
    <property type="term" value="C:nucleus"/>
    <property type="evidence" value="ECO:0007669"/>
    <property type="project" value="TreeGrafter"/>
</dbReference>
<evidence type="ECO:0000313" key="4">
    <source>
        <dbReference type="Proteomes" id="UP000504623"/>
    </source>
</evidence>
<comment type="subcellular location">
    <subcellularLocation>
        <location evidence="1">Cytoplasm</location>
    </subcellularLocation>
</comment>
<protein>
    <submittedName>
        <fullName evidence="5">BRCA1-associated ATM activator 1</fullName>
    </submittedName>
</protein>
<gene>
    <name evidence="5" type="primary">BRAT1</name>
</gene>
<sequence>MDPECSRLLPALCAVLADPRQPVTDDTCLEKLLDWFKTVTETESSLLLLQENPCLVELLSQAFKFQDLSSRVVSFSLRLAGIFAAQENCFQYLQQEELMLRLFGEAGPLGLLTWNVPSVRSGWIQGLCSLAQHPSAEQFLVECGALDIIFALQGDSSLFVASAASQLLAQVLALSLQGQDTPQLNMLDDDWPLCARSIVGFLENSLQSGTTPQVTKALNVLTSTFGRCHQPWTQTLWMRLGTPVACLLEKEPVPAGHSLADLLLSMARSPVFGSSDCDLWVTLAQTLNRLSPTQAGPLALGILKLHICPQALKTQALGVLLQPLVCILEAATQPPGNLLCCPPGLLDGIERSPSISDTLLASTSSCISLLCQSLAHLGELQPLLGVARPGPWPQAALLQATVTALRFGNGSAVPVSNVGRHLCGVLAGCVRVQRAALDFLGVLSQGTGPRELVTQVFEVLLQYLSSPGSSPMVLKKAFQATVQWFLSTSKVSSFCEPDLYTQPFLRELFPVMQKRLCSPCWEVRDSSLEFLIQLTTRWGGHPGFQQALLASDVPELAEQLLQDPEGYVRASAVVAVGHLASRGLHATPSSPEHPGAQQRLLRELLHMLSVDTEGFPRRAVMQVFTQWLRDGHVAMAEDPEQFVASVFQVVSRDLDWEVRVQSLELAHVFLAQTLRPPDCPYAVTLPRVSEPVPLVEVLRTLGRAQVLDFALRALFDCDRPVAQKSCDFLLLLQARTTPDSGLQGSGCGPDATDVEAALQAWQAGEQGQPLGELVPEVAVAVLQALDLEGLRATLAESSDRVEQSPQSLLQDMLATVGTLSEPEADCY</sequence>
<proteinExistence type="inferred from homology"/>
<organism evidence="4 5">
    <name type="scientific">Chrysochloris asiatica</name>
    <name type="common">Cape golden mole</name>
    <dbReference type="NCBI Taxonomy" id="185453"/>
    <lineage>
        <taxon>Eukaryota</taxon>
        <taxon>Metazoa</taxon>
        <taxon>Chordata</taxon>
        <taxon>Craniata</taxon>
        <taxon>Vertebrata</taxon>
        <taxon>Euteleostomi</taxon>
        <taxon>Mammalia</taxon>
        <taxon>Eutheria</taxon>
        <taxon>Afrotheria</taxon>
        <taxon>Chrysochloridae</taxon>
        <taxon>Chrysochlorinae</taxon>
        <taxon>Chrysochloris</taxon>
    </lineage>
</organism>
<dbReference type="InterPro" id="IPR038904">
    <property type="entry name" value="BRAT1"/>
</dbReference>